<gene>
    <name evidence="3" type="ordered locus">Psed_6149</name>
</gene>
<reference evidence="3 4" key="1">
    <citation type="journal article" date="2011" name="J. Bacteriol.">
        <title>Genome sequence of the 1,4-dioxane-degrading Pseudonocardia dioxanivorans strain CB1190.</title>
        <authorList>
            <person name="Sales C.M."/>
            <person name="Mahendra S."/>
            <person name="Grostern A."/>
            <person name="Parales R.E."/>
            <person name="Goodwin L.A."/>
            <person name="Woyke T."/>
            <person name="Nolan M."/>
            <person name="Lapidus A."/>
            <person name="Chertkov O."/>
            <person name="Ovchinnikova G."/>
            <person name="Sczyrba A."/>
            <person name="Alvarez-Cohen L."/>
        </authorList>
    </citation>
    <scope>NUCLEOTIDE SEQUENCE [LARGE SCALE GENOMIC DNA]</scope>
    <source>
        <strain evidence="4">ATCC 55486 / DSM 44775 / JCM 13855 / CB1190</strain>
    </source>
</reference>
<dbReference type="PANTHER" id="PTHR42993">
    <property type="entry name" value="MAOC-LIKE DEHYDRATASE DOMAIN-CONTAINING PROTEIN"/>
    <property type="match status" value="1"/>
</dbReference>
<dbReference type="Pfam" id="PF01575">
    <property type="entry name" value="MaoC_dehydratas"/>
    <property type="match status" value="1"/>
</dbReference>
<sequence length="170" mass="18527">MWQGDRIGRGRPGASREGQEMRVFNGVDDLKGAVGTTVGESDWFTIDQGRIDGFADATEDHQWIHVDVEKAKAGPFGTTIAHGFLSLSLLPVLIGQVYRIEGTRMGINYGLNRVRFTSPVPVGSKVRAVVEIADVTDVDGGVQITTKATIEIEGSERPALVAEWLTRQYV</sequence>
<evidence type="ECO:0000256" key="1">
    <source>
        <dbReference type="ARBA" id="ARBA00005254"/>
    </source>
</evidence>
<dbReference type="CDD" id="cd03450">
    <property type="entry name" value="NodN"/>
    <property type="match status" value="1"/>
</dbReference>
<evidence type="ECO:0000313" key="3">
    <source>
        <dbReference type="EMBL" id="AEA28251.1"/>
    </source>
</evidence>
<dbReference type="EMBL" id="CP002593">
    <property type="protein sequence ID" value="AEA28251.1"/>
    <property type="molecule type" value="Genomic_DNA"/>
</dbReference>
<dbReference type="HOGENOM" id="CLU_108911_0_0_11"/>
<evidence type="ECO:0000259" key="2">
    <source>
        <dbReference type="Pfam" id="PF01575"/>
    </source>
</evidence>
<dbReference type="EC" id="4.2.1.17" evidence="3"/>
<dbReference type="Gene3D" id="3.10.129.10">
    <property type="entry name" value="Hotdog Thioesterase"/>
    <property type="match status" value="1"/>
</dbReference>
<keyword evidence="4" id="KW-1185">Reference proteome</keyword>
<dbReference type="PANTHER" id="PTHR42993:SF1">
    <property type="entry name" value="MAOC-LIKE DEHYDRATASE DOMAIN-CONTAINING PROTEIN"/>
    <property type="match status" value="1"/>
</dbReference>
<dbReference type="InterPro" id="IPR002539">
    <property type="entry name" value="MaoC-like_dom"/>
</dbReference>
<dbReference type="Proteomes" id="UP000007809">
    <property type="component" value="Chromosome"/>
</dbReference>
<dbReference type="KEGG" id="pdx:Psed_6149"/>
<protein>
    <submittedName>
        <fullName evidence="3">Enoyl-CoA hydratase</fullName>
        <ecNumber evidence="3">4.2.1.17</ecNumber>
    </submittedName>
</protein>
<dbReference type="SUPFAM" id="SSF54637">
    <property type="entry name" value="Thioesterase/thiol ester dehydrase-isomerase"/>
    <property type="match status" value="1"/>
</dbReference>
<dbReference type="GO" id="GO:0004300">
    <property type="term" value="F:enoyl-CoA hydratase activity"/>
    <property type="evidence" value="ECO:0007669"/>
    <property type="project" value="UniProtKB-EC"/>
</dbReference>
<name>F4CLW9_PSEUX</name>
<proteinExistence type="inferred from homology"/>
<organism evidence="3 4">
    <name type="scientific">Pseudonocardia dioxanivorans (strain ATCC 55486 / DSM 44775 / JCM 13855 / CB1190)</name>
    <dbReference type="NCBI Taxonomy" id="675635"/>
    <lineage>
        <taxon>Bacteria</taxon>
        <taxon>Bacillati</taxon>
        <taxon>Actinomycetota</taxon>
        <taxon>Actinomycetes</taxon>
        <taxon>Pseudonocardiales</taxon>
        <taxon>Pseudonocardiaceae</taxon>
        <taxon>Pseudonocardia</taxon>
    </lineage>
</organism>
<dbReference type="STRING" id="675635.Psed_6149"/>
<dbReference type="AlphaFoldDB" id="F4CLW9"/>
<feature type="domain" description="MaoC-like" evidence="2">
    <location>
        <begin position="33"/>
        <end position="147"/>
    </location>
</feature>
<dbReference type="InterPro" id="IPR039375">
    <property type="entry name" value="NodN-like"/>
</dbReference>
<accession>F4CLW9</accession>
<keyword evidence="3" id="KW-0456">Lyase</keyword>
<dbReference type="InterPro" id="IPR029069">
    <property type="entry name" value="HotDog_dom_sf"/>
</dbReference>
<comment type="similarity">
    <text evidence="1">Belongs to the enoyl-CoA hydratase/isomerase family.</text>
</comment>
<dbReference type="eggNOG" id="COG2030">
    <property type="taxonomic scope" value="Bacteria"/>
</dbReference>
<evidence type="ECO:0000313" key="4">
    <source>
        <dbReference type="Proteomes" id="UP000007809"/>
    </source>
</evidence>